<keyword evidence="1" id="KW-0440">LIM domain</keyword>
<dbReference type="AlphaFoldDB" id="A0A498P2U6"/>
<sequence length="77" mass="8445">MSNYSVSLIGPSPWGFRLQGGKDFSMPLTISKHQSGELLGFHLLNFLSRFGPSRRSSITSAPPIRPEPHEAVCFLSA</sequence>
<keyword evidence="3" id="KW-1185">Reference proteome</keyword>
<dbReference type="Gene3D" id="2.30.42.10">
    <property type="match status" value="1"/>
</dbReference>
<dbReference type="GO" id="GO:0030018">
    <property type="term" value="C:Z disc"/>
    <property type="evidence" value="ECO:0007669"/>
    <property type="project" value="TreeGrafter"/>
</dbReference>
<name>A0A498P2U6_LABRO</name>
<proteinExistence type="predicted"/>
<dbReference type="GO" id="GO:0061061">
    <property type="term" value="P:muscle structure development"/>
    <property type="evidence" value="ECO:0007669"/>
    <property type="project" value="TreeGrafter"/>
</dbReference>
<comment type="caution">
    <text evidence="2">The sequence shown here is derived from an EMBL/GenBank/DDBJ whole genome shotgun (WGS) entry which is preliminary data.</text>
</comment>
<dbReference type="InterPro" id="IPR036034">
    <property type="entry name" value="PDZ_sf"/>
</dbReference>
<gene>
    <name evidence="2" type="ORF">ROHU_001750</name>
</gene>
<dbReference type="GO" id="GO:0051371">
    <property type="term" value="F:muscle alpha-actinin binding"/>
    <property type="evidence" value="ECO:0007669"/>
    <property type="project" value="TreeGrafter"/>
</dbReference>
<evidence type="ECO:0000256" key="1">
    <source>
        <dbReference type="ARBA" id="ARBA00023038"/>
    </source>
</evidence>
<dbReference type="PANTHER" id="PTHR24214">
    <property type="entry name" value="PDZ AND LIM DOMAIN PROTEIN ZASP"/>
    <property type="match status" value="1"/>
</dbReference>
<evidence type="ECO:0000313" key="2">
    <source>
        <dbReference type="EMBL" id="RXN37757.1"/>
    </source>
</evidence>
<dbReference type="GO" id="GO:0007507">
    <property type="term" value="P:heart development"/>
    <property type="evidence" value="ECO:0007669"/>
    <property type="project" value="TreeGrafter"/>
</dbReference>
<dbReference type="GO" id="GO:0001725">
    <property type="term" value="C:stress fiber"/>
    <property type="evidence" value="ECO:0007669"/>
    <property type="project" value="TreeGrafter"/>
</dbReference>
<dbReference type="STRING" id="84645.A0A498P2U6"/>
<keyword evidence="1" id="KW-0479">Metal-binding</keyword>
<keyword evidence="1" id="KW-0862">Zinc</keyword>
<dbReference type="Proteomes" id="UP000290572">
    <property type="component" value="Unassembled WGS sequence"/>
</dbReference>
<organism evidence="2 3">
    <name type="scientific">Labeo rohita</name>
    <name type="common">Indian major carp</name>
    <name type="synonym">Cyprinus rohita</name>
    <dbReference type="NCBI Taxonomy" id="84645"/>
    <lineage>
        <taxon>Eukaryota</taxon>
        <taxon>Metazoa</taxon>
        <taxon>Chordata</taxon>
        <taxon>Craniata</taxon>
        <taxon>Vertebrata</taxon>
        <taxon>Euteleostomi</taxon>
        <taxon>Actinopterygii</taxon>
        <taxon>Neopterygii</taxon>
        <taxon>Teleostei</taxon>
        <taxon>Ostariophysi</taxon>
        <taxon>Cypriniformes</taxon>
        <taxon>Cyprinidae</taxon>
        <taxon>Labeoninae</taxon>
        <taxon>Labeonini</taxon>
        <taxon>Labeo</taxon>
    </lineage>
</organism>
<evidence type="ECO:0000313" key="3">
    <source>
        <dbReference type="Proteomes" id="UP000290572"/>
    </source>
</evidence>
<protein>
    <submittedName>
        <fullName evidence="2">PDZ and LIM domain 5-like protein</fullName>
    </submittedName>
</protein>
<dbReference type="EMBL" id="QBIY01005460">
    <property type="protein sequence ID" value="RXN37757.1"/>
    <property type="molecule type" value="Genomic_DNA"/>
</dbReference>
<dbReference type="PANTHER" id="PTHR24214:SF32">
    <property type="entry name" value="PDZ AND LIM DOMAIN PROTEIN 5"/>
    <property type="match status" value="1"/>
</dbReference>
<dbReference type="GO" id="GO:0031941">
    <property type="term" value="C:filamentous actin"/>
    <property type="evidence" value="ECO:0007669"/>
    <property type="project" value="TreeGrafter"/>
</dbReference>
<dbReference type="GO" id="GO:0005912">
    <property type="term" value="C:adherens junction"/>
    <property type="evidence" value="ECO:0007669"/>
    <property type="project" value="TreeGrafter"/>
</dbReference>
<dbReference type="GO" id="GO:0030036">
    <property type="term" value="P:actin cytoskeleton organization"/>
    <property type="evidence" value="ECO:0007669"/>
    <property type="project" value="TreeGrafter"/>
</dbReference>
<accession>A0A498P2U6</accession>
<reference evidence="2 3" key="1">
    <citation type="submission" date="2018-03" db="EMBL/GenBank/DDBJ databases">
        <title>Draft genome sequence of Rohu Carp (Labeo rohita).</title>
        <authorList>
            <person name="Das P."/>
            <person name="Kushwaha B."/>
            <person name="Joshi C.G."/>
            <person name="Kumar D."/>
            <person name="Nagpure N.S."/>
            <person name="Sahoo L."/>
            <person name="Das S.P."/>
            <person name="Bit A."/>
            <person name="Patnaik S."/>
            <person name="Meher P.K."/>
            <person name="Jayasankar P."/>
            <person name="Koringa P.G."/>
            <person name="Patel N.V."/>
            <person name="Hinsu A.T."/>
            <person name="Kumar R."/>
            <person name="Pandey M."/>
            <person name="Agarwal S."/>
            <person name="Srivastava S."/>
            <person name="Singh M."/>
            <person name="Iquebal M.A."/>
            <person name="Jaiswal S."/>
            <person name="Angadi U.B."/>
            <person name="Kumar N."/>
            <person name="Raza M."/>
            <person name="Shah T.M."/>
            <person name="Rai A."/>
            <person name="Jena J.K."/>
        </authorList>
    </citation>
    <scope>NUCLEOTIDE SEQUENCE [LARGE SCALE GENOMIC DNA]</scope>
    <source>
        <strain evidence="2">DASCIFA01</strain>
        <tissue evidence="2">Testis</tissue>
    </source>
</reference>
<dbReference type="InterPro" id="IPR050604">
    <property type="entry name" value="PDZ-LIM_domain"/>
</dbReference>
<dbReference type="GO" id="GO:0003779">
    <property type="term" value="F:actin binding"/>
    <property type="evidence" value="ECO:0007669"/>
    <property type="project" value="TreeGrafter"/>
</dbReference>